<accession>A0A2N5VTN9</accession>
<keyword evidence="4" id="KW-1185">Reference proteome</keyword>
<gene>
    <name evidence="3" type="ORF">PCANC_13388</name>
    <name evidence="2" type="ORF">PCANC_20062</name>
</gene>
<evidence type="ECO:0000256" key="1">
    <source>
        <dbReference type="SAM" id="MobiDB-lite"/>
    </source>
</evidence>
<name>A0A2N5VTN9_9BASI</name>
<reference evidence="3 4" key="1">
    <citation type="submission" date="2017-11" db="EMBL/GenBank/DDBJ databases">
        <title>De novo assembly and phasing of dikaryotic genomes from two isolates of Puccinia coronata f. sp. avenae, the causal agent of oat crown rust.</title>
        <authorList>
            <person name="Miller M.E."/>
            <person name="Zhang Y."/>
            <person name="Omidvar V."/>
            <person name="Sperschneider J."/>
            <person name="Schwessinger B."/>
            <person name="Raley C."/>
            <person name="Palmer J.M."/>
            <person name="Garnica D."/>
            <person name="Upadhyaya N."/>
            <person name="Rathjen J."/>
            <person name="Taylor J.M."/>
            <person name="Park R.F."/>
            <person name="Dodds P.N."/>
            <person name="Hirsch C.D."/>
            <person name="Kianian S.F."/>
            <person name="Figueroa M."/>
        </authorList>
    </citation>
    <scope>NUCLEOTIDE SEQUENCE [LARGE SCALE GENOMIC DNA]</scope>
    <source>
        <strain evidence="3">12NC29</strain>
    </source>
</reference>
<sequence length="115" mass="12008">MTICLPPPLIPEEPQTPEEPQVFLGKSILMSPPPVTASHLALVKSAATTASLCSAGKQCVRIAISWRGYDGSGGRNHKSGGAKQAASGGDSGNDDGGQEEQRRGWAGMMPALWYS</sequence>
<organism evidence="3 4">
    <name type="scientific">Puccinia coronata f. sp. avenae</name>
    <dbReference type="NCBI Taxonomy" id="200324"/>
    <lineage>
        <taxon>Eukaryota</taxon>
        <taxon>Fungi</taxon>
        <taxon>Dikarya</taxon>
        <taxon>Basidiomycota</taxon>
        <taxon>Pucciniomycotina</taxon>
        <taxon>Pucciniomycetes</taxon>
        <taxon>Pucciniales</taxon>
        <taxon>Pucciniaceae</taxon>
        <taxon>Puccinia</taxon>
    </lineage>
</organism>
<dbReference type="Proteomes" id="UP000235388">
    <property type="component" value="Unassembled WGS sequence"/>
</dbReference>
<evidence type="ECO:0000313" key="2">
    <source>
        <dbReference type="EMBL" id="PLW19245.1"/>
    </source>
</evidence>
<dbReference type="AlphaFoldDB" id="A0A2N5VTN9"/>
<comment type="caution">
    <text evidence="3">The sequence shown here is derived from an EMBL/GenBank/DDBJ whole genome shotgun (WGS) entry which is preliminary data.</text>
</comment>
<protein>
    <submittedName>
        <fullName evidence="3">Uncharacterized protein</fullName>
    </submittedName>
</protein>
<evidence type="ECO:0000313" key="4">
    <source>
        <dbReference type="Proteomes" id="UP000235388"/>
    </source>
</evidence>
<dbReference type="EMBL" id="PGCJ01000063">
    <property type="protein sequence ID" value="PLW53360.1"/>
    <property type="molecule type" value="Genomic_DNA"/>
</dbReference>
<dbReference type="EMBL" id="PGCJ01000816">
    <property type="protein sequence ID" value="PLW19245.1"/>
    <property type="molecule type" value="Genomic_DNA"/>
</dbReference>
<evidence type="ECO:0000313" key="3">
    <source>
        <dbReference type="EMBL" id="PLW53360.1"/>
    </source>
</evidence>
<proteinExistence type="predicted"/>
<feature type="region of interest" description="Disordered" evidence="1">
    <location>
        <begin position="68"/>
        <end position="115"/>
    </location>
</feature>